<feature type="region of interest" description="Disordered" evidence="2">
    <location>
        <begin position="371"/>
        <end position="391"/>
    </location>
</feature>
<proteinExistence type="predicted"/>
<evidence type="ECO:0000256" key="2">
    <source>
        <dbReference type="SAM" id="MobiDB-lite"/>
    </source>
</evidence>
<accession>A0AAW1PT32</accession>
<protein>
    <recommendedName>
        <fullName evidence="3">C2H2-type domain-containing protein</fullName>
    </recommendedName>
</protein>
<dbReference type="AlphaFoldDB" id="A0AAW1PT32"/>
<dbReference type="PROSITE" id="PS00028">
    <property type="entry name" value="ZINC_FINGER_C2H2_1"/>
    <property type="match status" value="1"/>
</dbReference>
<name>A0AAW1PT32_9CHLO</name>
<dbReference type="Proteomes" id="UP001489004">
    <property type="component" value="Unassembled WGS sequence"/>
</dbReference>
<evidence type="ECO:0000256" key="1">
    <source>
        <dbReference type="PROSITE-ProRule" id="PRU00042"/>
    </source>
</evidence>
<keyword evidence="1" id="KW-0862">Zinc</keyword>
<organism evidence="4 5">
    <name type="scientific">[Myrmecia] bisecta</name>
    <dbReference type="NCBI Taxonomy" id="41462"/>
    <lineage>
        <taxon>Eukaryota</taxon>
        <taxon>Viridiplantae</taxon>
        <taxon>Chlorophyta</taxon>
        <taxon>core chlorophytes</taxon>
        <taxon>Trebouxiophyceae</taxon>
        <taxon>Trebouxiales</taxon>
        <taxon>Trebouxiaceae</taxon>
        <taxon>Myrmecia</taxon>
    </lineage>
</organism>
<dbReference type="EMBL" id="JALJOR010000008">
    <property type="protein sequence ID" value="KAK9812995.1"/>
    <property type="molecule type" value="Genomic_DNA"/>
</dbReference>
<gene>
    <name evidence="4" type="ORF">WJX72_006909</name>
</gene>
<keyword evidence="1" id="KW-0479">Metal-binding</keyword>
<dbReference type="PROSITE" id="PS50157">
    <property type="entry name" value="ZINC_FINGER_C2H2_2"/>
    <property type="match status" value="1"/>
</dbReference>
<evidence type="ECO:0000313" key="5">
    <source>
        <dbReference type="Proteomes" id="UP001489004"/>
    </source>
</evidence>
<keyword evidence="5" id="KW-1185">Reference proteome</keyword>
<comment type="caution">
    <text evidence="4">The sequence shown here is derived from an EMBL/GenBank/DDBJ whole genome shotgun (WGS) entry which is preliminary data.</text>
</comment>
<evidence type="ECO:0000259" key="3">
    <source>
        <dbReference type="PROSITE" id="PS50157"/>
    </source>
</evidence>
<dbReference type="InterPro" id="IPR013087">
    <property type="entry name" value="Znf_C2H2_type"/>
</dbReference>
<keyword evidence="1" id="KW-0863">Zinc-finger</keyword>
<evidence type="ECO:0000313" key="4">
    <source>
        <dbReference type="EMBL" id="KAK9812995.1"/>
    </source>
</evidence>
<feature type="domain" description="C2H2-type" evidence="3">
    <location>
        <begin position="8"/>
        <end position="39"/>
    </location>
</feature>
<dbReference type="GO" id="GO:0008270">
    <property type="term" value="F:zinc ion binding"/>
    <property type="evidence" value="ECO:0007669"/>
    <property type="project" value="UniProtKB-KW"/>
</dbReference>
<dbReference type="SMART" id="SM00355">
    <property type="entry name" value="ZnF_C2H2"/>
    <property type="match status" value="1"/>
</dbReference>
<dbReference type="Gene3D" id="3.30.160.60">
    <property type="entry name" value="Classic Zinc Finger"/>
    <property type="match status" value="1"/>
</dbReference>
<reference evidence="4 5" key="1">
    <citation type="journal article" date="2024" name="Nat. Commun.">
        <title>Phylogenomics reveals the evolutionary origins of lichenization in chlorophyte algae.</title>
        <authorList>
            <person name="Puginier C."/>
            <person name="Libourel C."/>
            <person name="Otte J."/>
            <person name="Skaloud P."/>
            <person name="Haon M."/>
            <person name="Grisel S."/>
            <person name="Petersen M."/>
            <person name="Berrin J.G."/>
            <person name="Delaux P.M."/>
            <person name="Dal Grande F."/>
            <person name="Keller J."/>
        </authorList>
    </citation>
    <scope>NUCLEOTIDE SEQUENCE [LARGE SCALE GENOMIC DNA]</scope>
    <source>
        <strain evidence="4 5">SAG 2043</strain>
    </source>
</reference>
<sequence length="391" mass="42551">MGDSVWRYRCPAAGCTKTYASTSKLRSHIVKHVNAGELPQQPVNNRNEFLYASYRYAAGNAATAVGQAEDRDHPAKRTCHPARAAQWQEADTAALLESDKAQRDFVDAGFRAAGLQWASQAVRQAGDTLVRDGAILAAIISLARGWGLGDISNTPLQLFCFMAALLRCLPRSLSTLYEQELDIMTDRAHTTLLHGREATLLDTETARLPVVGTHLDVDEPDLYVDIECRRDASLSNSQAASAWSLSDDATGPLLNDMFAENSSAAPYGPGALARLLAKRLRPDLSAAEMAEAGVRLLFQPPGYMVVTPPGEVFHWTISLGFSVAEAANCFIQLPGGPTLQETVQLWEGHVKEAAVDRQAFALANPKQAKQLKPSWDSRMQNSSKVKDFMGL</sequence>